<dbReference type="PhylomeDB" id="A0A0G4EB11"/>
<accession>A0A0G4EB11</accession>
<dbReference type="AlphaFoldDB" id="A0A0G4EB11"/>
<organism evidence="1 2">
    <name type="scientific">Vitrella brassicaformis (strain CCMP3155)</name>
    <dbReference type="NCBI Taxonomy" id="1169540"/>
    <lineage>
        <taxon>Eukaryota</taxon>
        <taxon>Sar</taxon>
        <taxon>Alveolata</taxon>
        <taxon>Colpodellida</taxon>
        <taxon>Vitrellaceae</taxon>
        <taxon>Vitrella</taxon>
    </lineage>
</organism>
<dbReference type="EMBL" id="CDMY01000138">
    <property type="protein sequence ID" value="CEL93119.1"/>
    <property type="molecule type" value="Genomic_DNA"/>
</dbReference>
<evidence type="ECO:0000313" key="2">
    <source>
        <dbReference type="Proteomes" id="UP000041254"/>
    </source>
</evidence>
<protein>
    <submittedName>
        <fullName evidence="1">Uncharacterized protein</fullName>
    </submittedName>
</protein>
<reference evidence="1 2" key="1">
    <citation type="submission" date="2014-11" db="EMBL/GenBank/DDBJ databases">
        <authorList>
            <person name="Zhu J."/>
            <person name="Qi W."/>
            <person name="Song R."/>
        </authorList>
    </citation>
    <scope>NUCLEOTIDE SEQUENCE [LARGE SCALE GENOMIC DNA]</scope>
</reference>
<evidence type="ECO:0000313" key="1">
    <source>
        <dbReference type="EMBL" id="CEL93119.1"/>
    </source>
</evidence>
<sequence length="391" mass="42184">MPAKLTDAERSDDVTVTMLDEKKIRRRIKGWTDRKSSRPPPTLTSLTSITTVTGLSTGQGRHWQVPSLERVHIKRPRSWGISGGWVEQETLGGLVASSRCLKQLQVECTAEAMAESLRCIPVAAAGQPGHLVQLEEIGTLSVLSASAETATSTLAFCVRSPPAPPPHSSCRSTSSSWPPEPSGRPLAFVPAICPALWTHPAPLPAFSRNVVITGPHDWGPDADAEEPDPVVLDSMPENAFPAASSLFLYTCKGHVIARRLLTKMPVVRRIQLFCRHNSTEEQTVGVLQTVGGEGQLEYFDVRTLTGVGEGGLGWGDIADKLPTISALLIIVQVPEALRGSDAAGEFGIACVKSLLKIRGINRLHFGLDQAGGYSLKRLVEERTNGDTNRWA</sequence>
<dbReference type="InParanoid" id="A0A0G4EB11"/>
<proteinExistence type="predicted"/>
<dbReference type="VEuPathDB" id="CryptoDB:Vbra_6954"/>
<name>A0A0G4EB11_VITBC</name>
<dbReference type="Proteomes" id="UP000041254">
    <property type="component" value="Unassembled WGS sequence"/>
</dbReference>
<gene>
    <name evidence="1" type="ORF">Vbra_6954</name>
</gene>
<keyword evidence="2" id="KW-1185">Reference proteome</keyword>